<evidence type="ECO:0000256" key="2">
    <source>
        <dbReference type="ARBA" id="ARBA00013806"/>
    </source>
</evidence>
<evidence type="ECO:0000313" key="10">
    <source>
        <dbReference type="Proteomes" id="UP000750711"/>
    </source>
</evidence>
<keyword evidence="3 6" id="KW-0963">Cytoplasm</keyword>
<evidence type="ECO:0000256" key="7">
    <source>
        <dbReference type="SAM" id="MobiDB-lite"/>
    </source>
</evidence>
<feature type="region of interest" description="Disordered" evidence="7">
    <location>
        <begin position="1"/>
        <end position="28"/>
    </location>
</feature>
<evidence type="ECO:0000256" key="4">
    <source>
        <dbReference type="ARBA" id="ARBA00023006"/>
    </source>
</evidence>
<evidence type="ECO:0000259" key="8">
    <source>
        <dbReference type="Pfam" id="PF04108"/>
    </source>
</evidence>
<dbReference type="PANTHER" id="PTHR28005">
    <property type="entry name" value="AUTOPHAGY-RELATED PROTEIN 17"/>
    <property type="match status" value="1"/>
</dbReference>
<comment type="similarity">
    <text evidence="1 6">Belongs to the ATG17 family.</text>
</comment>
<accession>A0A9P8LEQ5</accession>
<dbReference type="GO" id="GO:0034727">
    <property type="term" value="P:piecemeal microautophagy of the nucleus"/>
    <property type="evidence" value="ECO:0007669"/>
    <property type="project" value="TreeGrafter"/>
</dbReference>
<dbReference type="GO" id="GO:0000422">
    <property type="term" value="P:autophagy of mitochondrion"/>
    <property type="evidence" value="ECO:0007669"/>
    <property type="project" value="TreeGrafter"/>
</dbReference>
<reference evidence="9" key="1">
    <citation type="submission" date="2021-03" db="EMBL/GenBank/DDBJ databases">
        <title>Comparative genomics and phylogenomic investigation of the class Geoglossomycetes provide insights into ecological specialization and systematics.</title>
        <authorList>
            <person name="Melie T."/>
            <person name="Pirro S."/>
            <person name="Miller A.N."/>
            <person name="Quandt A."/>
        </authorList>
    </citation>
    <scope>NUCLEOTIDE SEQUENCE</scope>
    <source>
        <strain evidence="9">CAQ_001_2017</strain>
    </source>
</reference>
<keyword evidence="4 6" id="KW-0072">Autophagy</keyword>
<dbReference type="GO" id="GO:0030295">
    <property type="term" value="F:protein kinase activator activity"/>
    <property type="evidence" value="ECO:0007669"/>
    <property type="project" value="TreeGrafter"/>
</dbReference>
<keyword evidence="10" id="KW-1185">Reference proteome</keyword>
<protein>
    <recommendedName>
        <fullName evidence="2 6">Autophagy-related protein 17</fullName>
    </recommendedName>
</protein>
<feature type="compositionally biased region" description="Polar residues" evidence="7">
    <location>
        <begin position="13"/>
        <end position="28"/>
    </location>
</feature>
<feature type="domain" description="Autophagy protein ATG17-like" evidence="8">
    <location>
        <begin position="46"/>
        <end position="447"/>
    </location>
</feature>
<dbReference type="GO" id="GO:1990316">
    <property type="term" value="C:Atg1/ULK1 kinase complex"/>
    <property type="evidence" value="ECO:0007669"/>
    <property type="project" value="TreeGrafter"/>
</dbReference>
<comment type="function">
    <text evidence="6">Autophagy-specific protein that functions in response to autophagy-inducing signals as a scaffold to recruit other ATG proteins to organize preautophagosomal structure (PAS) formation. Modulates the timing and magnitude of the autophagy response, such as the size of the sequestering vesicles. Plays particularly a role in pexophagy and nucleophagy.</text>
</comment>
<dbReference type="Pfam" id="PF04108">
    <property type="entry name" value="ATG17_like"/>
    <property type="match status" value="1"/>
</dbReference>
<evidence type="ECO:0000256" key="6">
    <source>
        <dbReference type="RuleBase" id="RU368080"/>
    </source>
</evidence>
<dbReference type="InterPro" id="IPR045326">
    <property type="entry name" value="ATG17-like_dom"/>
</dbReference>
<comment type="subcellular location">
    <subcellularLocation>
        <location evidence="6">Cytoplasm</location>
    </subcellularLocation>
    <subcellularLocation>
        <location evidence="6">Preautophagosomal structure membrane</location>
        <topology evidence="6">Peripheral membrane protein</topology>
    </subcellularLocation>
</comment>
<comment type="caution">
    <text evidence="9">The sequence shown here is derived from an EMBL/GenBank/DDBJ whole genome shotgun (WGS) entry which is preliminary data.</text>
</comment>
<dbReference type="Proteomes" id="UP000750711">
    <property type="component" value="Unassembled WGS sequence"/>
</dbReference>
<dbReference type="GO" id="GO:0000045">
    <property type="term" value="P:autophagosome assembly"/>
    <property type="evidence" value="ECO:0007669"/>
    <property type="project" value="TreeGrafter"/>
</dbReference>
<proteinExistence type="inferred from homology"/>
<gene>
    <name evidence="9" type="ORF">GP486_002614</name>
</gene>
<evidence type="ECO:0000313" key="9">
    <source>
        <dbReference type="EMBL" id="KAH0562721.1"/>
    </source>
</evidence>
<evidence type="ECO:0000256" key="1">
    <source>
        <dbReference type="ARBA" id="ARBA00006259"/>
    </source>
</evidence>
<dbReference type="InterPro" id="IPR007240">
    <property type="entry name" value="Atg17"/>
</dbReference>
<evidence type="ECO:0000256" key="5">
    <source>
        <dbReference type="ARBA" id="ARBA00023136"/>
    </source>
</evidence>
<sequence>MSTPPISTDDGQHVSSPAISTHSNLDSSSKPALDILIAHLVASKRSLSSIDLVWRANELVTSARAALEESVVLTARSGFLKQGIIGQAKILRRVRDVIEDVAREGQVEFEAVLRELDAADARLQRTLDALRSTTVEPGFRPTEAQPKTLHDFVDDQGVDNLKASIRSSIDQIQEAQKDFSDSISSFDSDFQAVEKAISSITVPSPSSSGMLESPIPPLLRNLESHAKEMAVLLQSLVRHFDLCVTAVKHTEGGGAAARSITGDLPKGMGVIDRGGNDDDDGAPPEPITAEERENMLDVLTKDAAEVDDVVVEIRDRLAEMETQFDPISSHVSYLSGVHDDAIAAFQLLEEIGTRLPVYVSNSRDYLAHWEDEKRTIELRMEDIDSLREFYEGFLKAYDGLIIEVGRRRGVQVRMEAIVREAMAKVEQLHDEDAAEREAFRLDQGDFLPSDIWPGLSNPPSCYEIVSLNRDVSDLPDLPKKLIEQALRRAEDLDVKI</sequence>
<dbReference type="AlphaFoldDB" id="A0A9P8LEQ5"/>
<organism evidence="9 10">
    <name type="scientific">Trichoglossum hirsutum</name>
    <dbReference type="NCBI Taxonomy" id="265104"/>
    <lineage>
        <taxon>Eukaryota</taxon>
        <taxon>Fungi</taxon>
        <taxon>Dikarya</taxon>
        <taxon>Ascomycota</taxon>
        <taxon>Pezizomycotina</taxon>
        <taxon>Geoglossomycetes</taxon>
        <taxon>Geoglossales</taxon>
        <taxon>Geoglossaceae</taxon>
        <taxon>Trichoglossum</taxon>
    </lineage>
</organism>
<keyword evidence="5" id="KW-0472">Membrane</keyword>
<evidence type="ECO:0000256" key="3">
    <source>
        <dbReference type="ARBA" id="ARBA00022490"/>
    </source>
</evidence>
<dbReference type="PANTHER" id="PTHR28005:SF1">
    <property type="entry name" value="AUTOPHAGY-RELATED PROTEIN 17"/>
    <property type="match status" value="1"/>
</dbReference>
<name>A0A9P8LEQ5_9PEZI</name>
<dbReference type="GO" id="GO:0034045">
    <property type="term" value="C:phagophore assembly site membrane"/>
    <property type="evidence" value="ECO:0007669"/>
    <property type="project" value="UniProtKB-SubCell"/>
</dbReference>
<dbReference type="GO" id="GO:0060090">
    <property type="term" value="F:molecular adaptor activity"/>
    <property type="evidence" value="ECO:0007669"/>
    <property type="project" value="TreeGrafter"/>
</dbReference>
<dbReference type="EMBL" id="JAGHQM010000302">
    <property type="protein sequence ID" value="KAH0562721.1"/>
    <property type="molecule type" value="Genomic_DNA"/>
</dbReference>